<proteinExistence type="predicted"/>
<accession>A0AAU8GSB4</accession>
<name>A0AAU8GSB4_9VIRU</name>
<protein>
    <submittedName>
        <fullName evidence="1">Uncharacterized protein</fullName>
    </submittedName>
</protein>
<dbReference type="EMBL" id="PP931175">
    <property type="protein sequence ID" value="XCH45315.1"/>
    <property type="molecule type" value="Genomic_DNA"/>
</dbReference>
<sequence>MLLIRQAYEATSEQIAAIARDVELAVEHQGMAFYEPACI</sequence>
<evidence type="ECO:0000313" key="1">
    <source>
        <dbReference type="EMBL" id="XCH45315.1"/>
    </source>
</evidence>
<organism evidence="1">
    <name type="scientific">Pseudomonas phage PACT201</name>
    <dbReference type="NCBI Taxonomy" id="3230130"/>
    <lineage>
        <taxon>Viruses</taxon>
    </lineage>
</organism>
<reference evidence="1" key="1">
    <citation type="submission" date="2024-06" db="EMBL/GenBank/DDBJ databases">
        <authorList>
            <person name="Yerushalmy O."/>
            <person name="Alkalay-Oren S."/>
            <person name="Coppenhagn-Glazer S."/>
            <person name="Hazan R."/>
        </authorList>
    </citation>
    <scope>NUCLEOTIDE SEQUENCE</scope>
</reference>